<keyword evidence="2" id="KW-0032">Aminotransferase</keyword>
<feature type="domain" description="Aminotransferase class I/classII large" evidence="1">
    <location>
        <begin position="55"/>
        <end position="367"/>
    </location>
</feature>
<dbReference type="PANTHER" id="PTHR43510">
    <property type="entry name" value="AMINOTRANSFERASE FUNCTION, HYPOTHETICAL (EUROFUNG)"/>
    <property type="match status" value="1"/>
</dbReference>
<sequence>MKVHPFELERFYVEYEFDVKTNISASCGAETTTEDILKLSGVEATEQYLKLGLDYRENKGDEALREEVATEYESLGADDVQITTGGSEAIYLLMMTHLEPGDRIVTERPIYQSLYQLAADMGVEVLTLPLSAEGGYVPDPEMLKKLLVKSKVKMVVINHPHSPTGSIITADLQREIVDITERHGALLLSDEVYWGVFYDKADKVPHAADLSENVVTIGDMTKPYGLGGLRVGWLASKRRDILGSASILKDYTTMCAAAPSEFLATQVLRHKGALLKRNIDIARGNIEAFERAVEDSGGRLSWIRPRGGYTGFVRLNIDGMTVEDLCLRLIRERDVLILPGRVFGDPASFRIGVGTKTEQFERGVSALSDFLAGM</sequence>
<dbReference type="EMBL" id="JAFGIX010000015">
    <property type="protein sequence ID" value="MBN1572172.1"/>
    <property type="molecule type" value="Genomic_DNA"/>
</dbReference>
<evidence type="ECO:0000313" key="3">
    <source>
        <dbReference type="Proteomes" id="UP000809273"/>
    </source>
</evidence>
<dbReference type="GO" id="GO:0008483">
    <property type="term" value="F:transaminase activity"/>
    <property type="evidence" value="ECO:0007669"/>
    <property type="project" value="UniProtKB-KW"/>
</dbReference>
<evidence type="ECO:0000259" key="1">
    <source>
        <dbReference type="Pfam" id="PF00155"/>
    </source>
</evidence>
<gene>
    <name evidence="2" type="ORF">JW984_03130</name>
</gene>
<comment type="caution">
    <text evidence="2">The sequence shown here is derived from an EMBL/GenBank/DDBJ whole genome shotgun (WGS) entry which is preliminary data.</text>
</comment>
<dbReference type="AlphaFoldDB" id="A0A9D8KDM8"/>
<proteinExistence type="predicted"/>
<reference evidence="2" key="2">
    <citation type="submission" date="2021-01" db="EMBL/GenBank/DDBJ databases">
        <authorList>
            <person name="Hahn C.R."/>
            <person name="Youssef N.H."/>
            <person name="Elshahed M."/>
        </authorList>
    </citation>
    <scope>NUCLEOTIDE SEQUENCE</scope>
    <source>
        <strain evidence="2">Zod_Metabat.24</strain>
    </source>
</reference>
<dbReference type="InterPro" id="IPR004839">
    <property type="entry name" value="Aminotransferase_I/II_large"/>
</dbReference>
<accession>A0A9D8KDM8</accession>
<dbReference type="Gene3D" id="3.40.640.10">
    <property type="entry name" value="Type I PLP-dependent aspartate aminotransferase-like (Major domain)"/>
    <property type="match status" value="1"/>
</dbReference>
<dbReference type="SUPFAM" id="SSF53383">
    <property type="entry name" value="PLP-dependent transferases"/>
    <property type="match status" value="1"/>
</dbReference>
<name>A0A9D8KDM8_9DELT</name>
<dbReference type="PANTHER" id="PTHR43510:SF1">
    <property type="entry name" value="AMINOTRANSFERASE FUNCTION, HYPOTHETICAL (EUROFUNG)"/>
    <property type="match status" value="1"/>
</dbReference>
<dbReference type="InterPro" id="IPR015424">
    <property type="entry name" value="PyrdxlP-dep_Trfase"/>
</dbReference>
<keyword evidence="2" id="KW-0808">Transferase</keyword>
<dbReference type="CDD" id="cd00609">
    <property type="entry name" value="AAT_like"/>
    <property type="match status" value="1"/>
</dbReference>
<dbReference type="InterPro" id="IPR015422">
    <property type="entry name" value="PyrdxlP-dep_Trfase_small"/>
</dbReference>
<dbReference type="GO" id="GO:0030170">
    <property type="term" value="F:pyridoxal phosphate binding"/>
    <property type="evidence" value="ECO:0007669"/>
    <property type="project" value="InterPro"/>
</dbReference>
<evidence type="ECO:0000313" key="2">
    <source>
        <dbReference type="EMBL" id="MBN1572172.1"/>
    </source>
</evidence>
<dbReference type="Pfam" id="PF00155">
    <property type="entry name" value="Aminotran_1_2"/>
    <property type="match status" value="1"/>
</dbReference>
<dbReference type="InterPro" id="IPR015421">
    <property type="entry name" value="PyrdxlP-dep_Trfase_major"/>
</dbReference>
<dbReference type="Proteomes" id="UP000809273">
    <property type="component" value="Unassembled WGS sequence"/>
</dbReference>
<dbReference type="Gene3D" id="3.90.1150.10">
    <property type="entry name" value="Aspartate Aminotransferase, domain 1"/>
    <property type="match status" value="1"/>
</dbReference>
<reference evidence="2" key="1">
    <citation type="journal article" date="2021" name="Environ. Microbiol.">
        <title>Genomic characterization of three novel Desulfobacterota classes expand the metabolic and phylogenetic diversity of the phylum.</title>
        <authorList>
            <person name="Murphy C.L."/>
            <person name="Biggerstaff J."/>
            <person name="Eichhorn A."/>
            <person name="Ewing E."/>
            <person name="Shahan R."/>
            <person name="Soriano D."/>
            <person name="Stewart S."/>
            <person name="VanMol K."/>
            <person name="Walker R."/>
            <person name="Walters P."/>
            <person name="Elshahed M.S."/>
            <person name="Youssef N.H."/>
        </authorList>
    </citation>
    <scope>NUCLEOTIDE SEQUENCE</scope>
    <source>
        <strain evidence="2">Zod_Metabat.24</strain>
    </source>
</reference>
<organism evidence="2 3">
    <name type="scientific">Candidatus Zymogenus saltonus</name>
    <dbReference type="NCBI Taxonomy" id="2844893"/>
    <lineage>
        <taxon>Bacteria</taxon>
        <taxon>Deltaproteobacteria</taxon>
        <taxon>Candidatus Zymogenia</taxon>
        <taxon>Candidatus Zymogeniales</taxon>
        <taxon>Candidatus Zymogenaceae</taxon>
        <taxon>Candidatus Zymogenus</taxon>
    </lineage>
</organism>
<protein>
    <submittedName>
        <fullName evidence="2">Aminotransferase class I/II-fold pyridoxal phosphate-dependent enzyme</fullName>
    </submittedName>
</protein>